<reference evidence="2" key="1">
    <citation type="submission" date="2018-05" db="EMBL/GenBank/DDBJ databases">
        <authorList>
            <person name="Lanie J.A."/>
            <person name="Ng W.-L."/>
            <person name="Kazmierczak K.M."/>
            <person name="Andrzejewski T.M."/>
            <person name="Davidsen T.M."/>
            <person name="Wayne K.J."/>
            <person name="Tettelin H."/>
            <person name="Glass J.I."/>
            <person name="Rusch D."/>
            <person name="Podicherti R."/>
            <person name="Tsui H.-C.T."/>
            <person name="Winkler M.E."/>
        </authorList>
    </citation>
    <scope>NUCLEOTIDE SEQUENCE</scope>
</reference>
<accession>A0A382EFB2</accession>
<feature type="compositionally biased region" description="Basic and acidic residues" evidence="1">
    <location>
        <begin position="93"/>
        <end position="113"/>
    </location>
</feature>
<protein>
    <submittedName>
        <fullName evidence="2">Uncharacterized protein</fullName>
    </submittedName>
</protein>
<feature type="compositionally biased region" description="Basic and acidic residues" evidence="1">
    <location>
        <begin position="45"/>
        <end position="73"/>
    </location>
</feature>
<name>A0A382EFB2_9ZZZZ</name>
<feature type="region of interest" description="Disordered" evidence="1">
    <location>
        <begin position="45"/>
        <end position="113"/>
    </location>
</feature>
<gene>
    <name evidence="2" type="ORF">METZ01_LOCUS202320</name>
</gene>
<dbReference type="AlphaFoldDB" id="A0A382EFB2"/>
<feature type="non-terminal residue" evidence="2">
    <location>
        <position position="113"/>
    </location>
</feature>
<evidence type="ECO:0000313" key="2">
    <source>
        <dbReference type="EMBL" id="SVB49466.1"/>
    </source>
</evidence>
<dbReference type="EMBL" id="UINC01044258">
    <property type="protein sequence ID" value="SVB49466.1"/>
    <property type="molecule type" value="Genomic_DNA"/>
</dbReference>
<proteinExistence type="predicted"/>
<feature type="compositionally biased region" description="Acidic residues" evidence="1">
    <location>
        <begin position="81"/>
        <end position="92"/>
    </location>
</feature>
<evidence type="ECO:0000256" key="1">
    <source>
        <dbReference type="SAM" id="MobiDB-lite"/>
    </source>
</evidence>
<organism evidence="2">
    <name type="scientific">marine metagenome</name>
    <dbReference type="NCBI Taxonomy" id="408172"/>
    <lineage>
        <taxon>unclassified sequences</taxon>
        <taxon>metagenomes</taxon>
        <taxon>ecological metagenomes</taxon>
    </lineage>
</organism>
<sequence>MEGSKEEYKKFFDAKLKKYGVTSPAGLKGADKKKFYDEIDREWNADHEEGEDGKTKKEWKKAGETNRRCAGGDKRRKSKTEEEDCEDDEEEVAEKKTTSYMEHEIEKACKKVR</sequence>